<dbReference type="EMBL" id="CAFBNA010000024">
    <property type="protein sequence ID" value="CAB4927191.1"/>
    <property type="molecule type" value="Genomic_DNA"/>
</dbReference>
<name>A0A6J7I961_9ZZZZ</name>
<reference evidence="1" key="1">
    <citation type="submission" date="2020-05" db="EMBL/GenBank/DDBJ databases">
        <authorList>
            <person name="Chiriac C."/>
            <person name="Salcher M."/>
            <person name="Ghai R."/>
            <person name="Kavagutti S V."/>
        </authorList>
    </citation>
    <scope>NUCLEOTIDE SEQUENCE</scope>
</reference>
<proteinExistence type="predicted"/>
<dbReference type="InterPro" id="IPR017850">
    <property type="entry name" value="Alkaline_phosphatase_core_sf"/>
</dbReference>
<accession>A0A6J7I961</accession>
<sequence>MRIPLIWRPAPSAGGGTDATARVSKPVGMLDLAPTFCTIAGVQPPKWMEGRPLPLDDADAAARGFERVTTEWDSRQPDGTEIHLRTIMRDNFVCTTYQPGSVHDGTEGELYDLVLDPLQQVNLWDDPERRALRDELLIDLAANFVEPREFRHAEAPV</sequence>
<dbReference type="AlphaFoldDB" id="A0A6J7I961"/>
<dbReference type="Gene3D" id="3.40.720.10">
    <property type="entry name" value="Alkaline Phosphatase, subunit A"/>
    <property type="match status" value="1"/>
</dbReference>
<protein>
    <submittedName>
        <fullName evidence="1">Unannotated protein</fullName>
    </submittedName>
</protein>
<evidence type="ECO:0000313" key="1">
    <source>
        <dbReference type="EMBL" id="CAB4927191.1"/>
    </source>
</evidence>
<organism evidence="1">
    <name type="scientific">freshwater metagenome</name>
    <dbReference type="NCBI Taxonomy" id="449393"/>
    <lineage>
        <taxon>unclassified sequences</taxon>
        <taxon>metagenomes</taxon>
        <taxon>ecological metagenomes</taxon>
    </lineage>
</organism>
<dbReference type="SUPFAM" id="SSF53649">
    <property type="entry name" value="Alkaline phosphatase-like"/>
    <property type="match status" value="1"/>
</dbReference>
<gene>
    <name evidence="1" type="ORF">UFOPK3708_00620</name>
</gene>